<dbReference type="InterPro" id="IPR042529">
    <property type="entry name" value="IF_2B-like_C"/>
</dbReference>
<protein>
    <recommendedName>
        <fullName evidence="6">Translation initiation factor eIF2B subunit beta</fullName>
    </recommendedName>
    <alternativeName>
        <fullName evidence="7">eIF2B GDP-GTP exchange factor subunit beta</fullName>
    </alternativeName>
</protein>
<dbReference type="GO" id="GO:0005851">
    <property type="term" value="C:eukaryotic translation initiation factor 2B complex"/>
    <property type="evidence" value="ECO:0007669"/>
    <property type="project" value="TreeGrafter"/>
</dbReference>
<dbReference type="SUPFAM" id="SSF100950">
    <property type="entry name" value="NagB/RpiA/CoA transferase-like"/>
    <property type="match status" value="1"/>
</dbReference>
<evidence type="ECO:0000256" key="5">
    <source>
        <dbReference type="ARBA" id="ARBA00022917"/>
    </source>
</evidence>
<dbReference type="Proteomes" id="UP000827284">
    <property type="component" value="Unassembled WGS sequence"/>
</dbReference>
<organism evidence="12 13">
    <name type="scientific">Entomortierella parvispora</name>
    <dbReference type="NCBI Taxonomy" id="205924"/>
    <lineage>
        <taxon>Eukaryota</taxon>
        <taxon>Fungi</taxon>
        <taxon>Fungi incertae sedis</taxon>
        <taxon>Mucoromycota</taxon>
        <taxon>Mortierellomycotina</taxon>
        <taxon>Mortierellomycetes</taxon>
        <taxon>Mortierellales</taxon>
        <taxon>Mortierellaceae</taxon>
        <taxon>Entomortierella</taxon>
    </lineage>
</organism>
<sequence length="374" mass="41042">MSMSKNSEHLVDDLVAKLKRRQLVGSSAVAQATLKLLIVVISKNNWTTSKQLLTLVKSVGQRLNLANPTELAVGNIIRRVLHIIREEFREAAGHVDSPKDGSSHQGGGHPHEGTNGLSEFAPLTTSSSMYNLLGETGSSSDDDVQYPSSLRSNIIQEIREVKDELENIYDNIKNQASLHIHSNEIIMTIGRSKTVEEFLKMAAMKRKFQVLVAESAPSYSGQEMAVELSKAGIETTVIPDSAVFAVMSRVNKVILGTHAVLANGGLVAISGTHMMAAAAKHHSIPVVVCTGLYKLSPLYPYDEDSFNVTFNPDSVLGFEEGDLIEKVTVTNPYYDYVSPELVNLFLTNQGGHPPSYLYRLIVENYDPNDRTFDL</sequence>
<dbReference type="Pfam" id="PF01008">
    <property type="entry name" value="IF-2B"/>
    <property type="match status" value="1"/>
</dbReference>
<keyword evidence="3" id="KW-0963">Cytoplasm</keyword>
<comment type="subunit">
    <text evidence="8">Component of the translation initiation factor 2B (eIF2B) complex which is a heterodecamer of two sets of five different subunits: alpha, beta, gamma, delta and epsilon. Subunits alpha, beta and delta comprise a regulatory subcomplex and subunits epsilon and gamma comprise a catalytic subcomplex. Within the complex, the hexameric regulatory complex resides at the center, with the two heterodimeric catalytic subcomplexes bound on opposite sides.</text>
</comment>
<comment type="subcellular location">
    <subcellularLocation>
        <location evidence="1">Cytoplasm</location>
        <location evidence="1">Cytosol</location>
    </subcellularLocation>
</comment>
<keyword evidence="5" id="KW-0648">Protein biosynthesis</keyword>
<evidence type="ECO:0000256" key="3">
    <source>
        <dbReference type="ARBA" id="ARBA00022490"/>
    </source>
</evidence>
<dbReference type="EMBL" id="BQFW01000006">
    <property type="protein sequence ID" value="GJJ71732.1"/>
    <property type="molecule type" value="Genomic_DNA"/>
</dbReference>
<proteinExistence type="inferred from homology"/>
<dbReference type="InterPro" id="IPR051855">
    <property type="entry name" value="eIF2B_beta_subunit"/>
</dbReference>
<dbReference type="AlphaFoldDB" id="A0A9P3H8M1"/>
<dbReference type="InterPro" id="IPR000649">
    <property type="entry name" value="IF-2B-related"/>
</dbReference>
<evidence type="ECO:0000256" key="10">
    <source>
        <dbReference type="SAM" id="Coils"/>
    </source>
</evidence>
<feature type="region of interest" description="Disordered" evidence="11">
    <location>
        <begin position="92"/>
        <end position="120"/>
    </location>
</feature>
<dbReference type="OrthoDB" id="269919at2759"/>
<comment type="caution">
    <text evidence="12">The sequence shown here is derived from an EMBL/GenBank/DDBJ whole genome shotgun (WGS) entry which is preliminary data.</text>
</comment>
<keyword evidence="4 12" id="KW-0396">Initiation factor</keyword>
<name>A0A9P3H8M1_9FUNG</name>
<feature type="coiled-coil region" evidence="10">
    <location>
        <begin position="151"/>
        <end position="178"/>
    </location>
</feature>
<evidence type="ECO:0000256" key="7">
    <source>
        <dbReference type="ARBA" id="ARBA00044228"/>
    </source>
</evidence>
<accession>A0A9P3H8M1</accession>
<evidence type="ECO:0000256" key="1">
    <source>
        <dbReference type="ARBA" id="ARBA00004514"/>
    </source>
</evidence>
<reference evidence="12" key="1">
    <citation type="submission" date="2021-11" db="EMBL/GenBank/DDBJ databases">
        <authorList>
            <person name="Herlambang A."/>
            <person name="Guo Y."/>
            <person name="Takashima Y."/>
            <person name="Nishizawa T."/>
        </authorList>
    </citation>
    <scope>NUCLEOTIDE SEQUENCE</scope>
    <source>
        <strain evidence="12">E1425</strain>
    </source>
</reference>
<keyword evidence="10" id="KW-0175">Coiled coil</keyword>
<reference evidence="12" key="2">
    <citation type="journal article" date="2022" name="Microbiol. Resour. Announc.">
        <title>Whole-Genome Sequence of Entomortierella parvispora E1425, a Mucoromycotan Fungus Associated with Burkholderiaceae-Related Endosymbiotic Bacteria.</title>
        <authorList>
            <person name="Herlambang A."/>
            <person name="Guo Y."/>
            <person name="Takashima Y."/>
            <person name="Narisawa K."/>
            <person name="Ohta H."/>
            <person name="Nishizawa T."/>
        </authorList>
    </citation>
    <scope>NUCLEOTIDE SEQUENCE</scope>
    <source>
        <strain evidence="12">E1425</strain>
    </source>
</reference>
<evidence type="ECO:0000256" key="4">
    <source>
        <dbReference type="ARBA" id="ARBA00022540"/>
    </source>
</evidence>
<dbReference type="PANTHER" id="PTHR45859:SF1">
    <property type="entry name" value="TRANSLATION INITIATION FACTOR EIF-2B SUBUNIT BETA"/>
    <property type="match status" value="1"/>
</dbReference>
<evidence type="ECO:0000256" key="2">
    <source>
        <dbReference type="ARBA" id="ARBA00007251"/>
    </source>
</evidence>
<gene>
    <name evidence="12" type="ORF">EMPS_04089</name>
</gene>
<evidence type="ECO:0000256" key="8">
    <source>
        <dbReference type="ARBA" id="ARBA00046432"/>
    </source>
</evidence>
<dbReference type="GO" id="GO:0005829">
    <property type="term" value="C:cytosol"/>
    <property type="evidence" value="ECO:0007669"/>
    <property type="project" value="UniProtKB-SubCell"/>
</dbReference>
<evidence type="ECO:0000313" key="12">
    <source>
        <dbReference type="EMBL" id="GJJ71732.1"/>
    </source>
</evidence>
<evidence type="ECO:0000256" key="9">
    <source>
        <dbReference type="RuleBase" id="RU003814"/>
    </source>
</evidence>
<dbReference type="Gene3D" id="3.40.50.10470">
    <property type="entry name" value="Translation initiation factor eif-2b, domain 2"/>
    <property type="match status" value="1"/>
</dbReference>
<keyword evidence="13" id="KW-1185">Reference proteome</keyword>
<dbReference type="PANTHER" id="PTHR45859">
    <property type="entry name" value="TRANSLATION INITIATION FACTOR EIF-2B SUBUNIT BETA"/>
    <property type="match status" value="1"/>
</dbReference>
<evidence type="ECO:0000256" key="6">
    <source>
        <dbReference type="ARBA" id="ARBA00044122"/>
    </source>
</evidence>
<dbReference type="GO" id="GO:0005085">
    <property type="term" value="F:guanyl-nucleotide exchange factor activity"/>
    <property type="evidence" value="ECO:0007669"/>
    <property type="project" value="TreeGrafter"/>
</dbReference>
<dbReference type="InterPro" id="IPR037171">
    <property type="entry name" value="NagB/RpiA_transferase-like"/>
</dbReference>
<dbReference type="FunFam" id="3.40.50.10470:FF:000009">
    <property type="entry name" value="Translation initiation factor eIF2B subunit"/>
    <property type="match status" value="1"/>
</dbReference>
<comment type="similarity">
    <text evidence="2 9">Belongs to the eIF-2B alpha/beta/delta subunits family.</text>
</comment>
<feature type="compositionally biased region" description="Basic and acidic residues" evidence="11">
    <location>
        <begin position="92"/>
        <end position="102"/>
    </location>
</feature>
<evidence type="ECO:0000256" key="11">
    <source>
        <dbReference type="SAM" id="MobiDB-lite"/>
    </source>
</evidence>
<dbReference type="GO" id="GO:0003743">
    <property type="term" value="F:translation initiation factor activity"/>
    <property type="evidence" value="ECO:0007669"/>
    <property type="project" value="UniProtKB-KW"/>
</dbReference>
<evidence type="ECO:0000313" key="13">
    <source>
        <dbReference type="Proteomes" id="UP000827284"/>
    </source>
</evidence>